<dbReference type="PANTHER" id="PTHR48081">
    <property type="entry name" value="AB HYDROLASE SUPERFAMILY PROTEIN C4A8.06C"/>
    <property type="match status" value="1"/>
</dbReference>
<evidence type="ECO:0000313" key="3">
    <source>
        <dbReference type="EMBL" id="KAG9325994.1"/>
    </source>
</evidence>
<keyword evidence="1" id="KW-0378">Hydrolase</keyword>
<dbReference type="Pfam" id="PF07859">
    <property type="entry name" value="Abhydrolase_3"/>
    <property type="match status" value="2"/>
</dbReference>
<feature type="domain" description="Alpha/beta hydrolase fold-3" evidence="2">
    <location>
        <begin position="219"/>
        <end position="358"/>
    </location>
</feature>
<organism evidence="3 4">
    <name type="scientific">Mortierella alpina</name>
    <name type="common">Oleaginous fungus</name>
    <name type="synonym">Mortierella renispora</name>
    <dbReference type="NCBI Taxonomy" id="64518"/>
    <lineage>
        <taxon>Eukaryota</taxon>
        <taxon>Fungi</taxon>
        <taxon>Fungi incertae sedis</taxon>
        <taxon>Mucoromycota</taxon>
        <taxon>Mortierellomycotina</taxon>
        <taxon>Mortierellomycetes</taxon>
        <taxon>Mortierellales</taxon>
        <taxon>Mortierellaceae</taxon>
        <taxon>Mortierella</taxon>
    </lineage>
</organism>
<accession>A0A9P8ABC9</accession>
<feature type="non-terminal residue" evidence="3">
    <location>
        <position position="1"/>
    </location>
</feature>
<dbReference type="AlphaFoldDB" id="A0A9P8ABC9"/>
<dbReference type="InterPro" id="IPR050300">
    <property type="entry name" value="GDXG_lipolytic_enzyme"/>
</dbReference>
<dbReference type="Gene3D" id="3.40.50.1820">
    <property type="entry name" value="alpha/beta hydrolase"/>
    <property type="match status" value="1"/>
</dbReference>
<dbReference type="SUPFAM" id="SSF53474">
    <property type="entry name" value="alpha/beta-Hydrolases"/>
    <property type="match status" value="1"/>
</dbReference>
<protein>
    <recommendedName>
        <fullName evidence="2">Alpha/beta hydrolase fold-3 domain-containing protein</fullName>
    </recommendedName>
</protein>
<reference evidence="3" key="1">
    <citation type="submission" date="2021-07" db="EMBL/GenBank/DDBJ databases">
        <title>Draft genome of Mortierella alpina, strain LL118, isolated from an aspen leaf litter sample.</title>
        <authorList>
            <person name="Yang S."/>
            <person name="Vinatzer B.A."/>
        </authorList>
    </citation>
    <scope>NUCLEOTIDE SEQUENCE</scope>
    <source>
        <strain evidence="3">LL118</strain>
    </source>
</reference>
<evidence type="ECO:0000313" key="4">
    <source>
        <dbReference type="Proteomes" id="UP000717515"/>
    </source>
</evidence>
<dbReference type="InterPro" id="IPR013094">
    <property type="entry name" value="AB_hydrolase_3"/>
</dbReference>
<evidence type="ECO:0000259" key="2">
    <source>
        <dbReference type="Pfam" id="PF07859"/>
    </source>
</evidence>
<name>A0A9P8ABC9_MORAP</name>
<dbReference type="Proteomes" id="UP000717515">
    <property type="component" value="Unassembled WGS sequence"/>
</dbReference>
<comment type="caution">
    <text evidence="3">The sequence shown here is derived from an EMBL/GenBank/DDBJ whole genome shotgun (WGS) entry which is preliminary data.</text>
</comment>
<sequence length="580" mass="65641">QQKQPRRRFPGPSLLSRYYLKGILHKPRDIAFMARVVAMGVWAMVRLHGFELPFLIVTRFKYNTEQHPLDWPWWWTIFMGLVRIVAPEIRTIGQLRFVGLVIERAIPLQMLYTRHVKVSKNIQFRVNLEILLRPERATLASVRCRLQDQGCNLDDCLLHPTLAYLESMHPPSLGTLAQLANLPEEVGSLDSTGSFTVKGEWIEATPRKNETRPTSTTVILYFHGGGHGFLSPASHRKFLADWAKDVGPGTRVFSVDYRLAPEHPFPAAIHDAFAAYLYLTEPRHEALSLDKKRSFRHHHPVDPRDIVVGGDSAGGNLAAAFMLYMKTYVQPATTPKYVLPHAQLLLSAWTDPTSSLPSSSCSDSYCFCPGPIGTSPFDKEAYMSFTKLHLARNYLCGDATTVPNARNALGKEREWEWYSHLAQHPLVSPVHRADVSELTNTLIQTGTHDRLIDDNRLYAHRLGTDNPSKLVRIEVYKGMVHVHQVFSILGAAQTASRNLARFIERSKSYRDAAEDISETIQRRYVTLENGYRASGMVQHKSLDGVEWVVVGDRGKEEARDEGWPLALLAKKWPPNELKEA</sequence>
<gene>
    <name evidence="3" type="ORF">KVV02_008426</name>
</gene>
<feature type="domain" description="Alpha/beta hydrolase fold-3" evidence="2">
    <location>
        <begin position="416"/>
        <end position="482"/>
    </location>
</feature>
<dbReference type="PANTHER" id="PTHR48081:SF8">
    <property type="entry name" value="ALPHA_BETA HYDROLASE FOLD-3 DOMAIN-CONTAINING PROTEIN-RELATED"/>
    <property type="match status" value="1"/>
</dbReference>
<evidence type="ECO:0000256" key="1">
    <source>
        <dbReference type="ARBA" id="ARBA00022801"/>
    </source>
</evidence>
<dbReference type="InterPro" id="IPR029058">
    <property type="entry name" value="AB_hydrolase_fold"/>
</dbReference>
<dbReference type="EMBL" id="JAIFTL010000028">
    <property type="protein sequence ID" value="KAG9325994.1"/>
    <property type="molecule type" value="Genomic_DNA"/>
</dbReference>
<dbReference type="GO" id="GO:0016787">
    <property type="term" value="F:hydrolase activity"/>
    <property type="evidence" value="ECO:0007669"/>
    <property type="project" value="UniProtKB-KW"/>
</dbReference>
<proteinExistence type="predicted"/>